<organism evidence="2 3">
    <name type="scientific">Dichomitus squalens</name>
    <dbReference type="NCBI Taxonomy" id="114155"/>
    <lineage>
        <taxon>Eukaryota</taxon>
        <taxon>Fungi</taxon>
        <taxon>Dikarya</taxon>
        <taxon>Basidiomycota</taxon>
        <taxon>Agaricomycotina</taxon>
        <taxon>Agaricomycetes</taxon>
        <taxon>Polyporales</taxon>
        <taxon>Polyporaceae</taxon>
        <taxon>Dichomitus</taxon>
    </lineage>
</organism>
<dbReference type="EMBL" id="ML145108">
    <property type="protein sequence ID" value="TBU60007.1"/>
    <property type="molecule type" value="Genomic_DNA"/>
</dbReference>
<protein>
    <submittedName>
        <fullName evidence="2">Uncharacterized protein</fullName>
    </submittedName>
</protein>
<proteinExistence type="predicted"/>
<evidence type="ECO:0000256" key="1">
    <source>
        <dbReference type="SAM" id="MobiDB-lite"/>
    </source>
</evidence>
<accession>A0A4Q9PYX5</accession>
<evidence type="ECO:0000313" key="3">
    <source>
        <dbReference type="Proteomes" id="UP000292082"/>
    </source>
</evidence>
<feature type="compositionally biased region" description="Low complexity" evidence="1">
    <location>
        <begin position="79"/>
        <end position="91"/>
    </location>
</feature>
<sequence>MPPKKEFYCDCRQYCRSQRRQVSRTTYYNHAHYRNLPLLQALRLALGASDSAEPTGIQSTHTRSTKRHRTQRRGQQRVAGSSSSAGTHAGADLQGASGNAELEPPGSQPVQADPRESIPQPPVGTEHSSVEEPESGTHGAAGSLPKPTSEEPKHATAVIERMRHPRRHGDLPDLTPPERSQQLALWLSNSLPFSLSLSLSVALVFLSRQPHISGTTTDPRASPNLGNIYFRPTFPCHTRLPSNFLPLWTIALITQLSHQHMGHGLPHRTRVARTPLWRSSNSQYDFNASNKSFRSFGTYPSSTCLAAIPVLTKSV</sequence>
<feature type="compositionally biased region" description="Basic residues" evidence="1">
    <location>
        <begin position="63"/>
        <end position="75"/>
    </location>
</feature>
<gene>
    <name evidence="2" type="ORF">BD310DRAFT_1006729</name>
</gene>
<feature type="region of interest" description="Disordered" evidence="1">
    <location>
        <begin position="50"/>
        <end position="176"/>
    </location>
</feature>
<name>A0A4Q9PYX5_9APHY</name>
<keyword evidence="3" id="KW-1185">Reference proteome</keyword>
<reference evidence="2 3" key="1">
    <citation type="submission" date="2019-01" db="EMBL/GenBank/DDBJ databases">
        <title>Draft genome sequences of three monokaryotic isolates of the white-rot basidiomycete fungus Dichomitus squalens.</title>
        <authorList>
            <consortium name="DOE Joint Genome Institute"/>
            <person name="Lopez S.C."/>
            <person name="Andreopoulos B."/>
            <person name="Pangilinan J."/>
            <person name="Lipzen A."/>
            <person name="Riley R."/>
            <person name="Ahrendt S."/>
            <person name="Ng V."/>
            <person name="Barry K."/>
            <person name="Daum C."/>
            <person name="Grigoriev I.V."/>
            <person name="Hilden K.S."/>
            <person name="Makela M.R."/>
            <person name="de Vries R.P."/>
        </authorList>
    </citation>
    <scope>NUCLEOTIDE SEQUENCE [LARGE SCALE GENOMIC DNA]</scope>
    <source>
        <strain evidence="2 3">CBS 464.89</strain>
    </source>
</reference>
<evidence type="ECO:0000313" key="2">
    <source>
        <dbReference type="EMBL" id="TBU60007.1"/>
    </source>
</evidence>
<dbReference type="AlphaFoldDB" id="A0A4Q9PYX5"/>
<dbReference type="Proteomes" id="UP000292082">
    <property type="component" value="Unassembled WGS sequence"/>
</dbReference>